<organism evidence="2 3">
    <name type="scientific">Savagea serpentis</name>
    <dbReference type="NCBI Taxonomy" id="2785297"/>
    <lineage>
        <taxon>Bacteria</taxon>
        <taxon>Bacillati</taxon>
        <taxon>Bacillota</taxon>
        <taxon>Bacilli</taxon>
        <taxon>Bacillales</taxon>
        <taxon>Caryophanaceae</taxon>
        <taxon>Savagea</taxon>
    </lineage>
</organism>
<dbReference type="EMBL" id="JADKPV010000010">
    <property type="protein sequence ID" value="MBF4502210.1"/>
    <property type="molecule type" value="Genomic_DNA"/>
</dbReference>
<dbReference type="InterPro" id="IPR022496">
    <property type="entry name" value="T6A_TsaB"/>
</dbReference>
<evidence type="ECO:0000259" key="1">
    <source>
        <dbReference type="Pfam" id="PF00814"/>
    </source>
</evidence>
<dbReference type="SUPFAM" id="SSF53067">
    <property type="entry name" value="Actin-like ATPase domain"/>
    <property type="match status" value="2"/>
</dbReference>
<dbReference type="InterPro" id="IPR000905">
    <property type="entry name" value="Gcp-like_dom"/>
</dbReference>
<reference evidence="2" key="1">
    <citation type="submission" date="2020-11" db="EMBL/GenBank/DDBJ databases">
        <title>Multidrug resistant novel bacterium Savagea serpentis sp. nov., isolated from the scats of a vine snake (Ahaetulla nasuta).</title>
        <authorList>
            <person name="Venkata Ramana V."/>
            <person name="Vikas Patil S."/>
            <person name="Yogita Lugani V."/>
        </authorList>
    </citation>
    <scope>NUCLEOTIDE SEQUENCE</scope>
    <source>
        <strain evidence="2">SN6</strain>
    </source>
</reference>
<dbReference type="RefSeq" id="WP_194563698.1">
    <property type="nucleotide sequence ID" value="NZ_JADKPV010000010.1"/>
</dbReference>
<dbReference type="PANTHER" id="PTHR11735">
    <property type="entry name" value="TRNA N6-ADENOSINE THREONYLCARBAMOYLTRANSFERASE"/>
    <property type="match status" value="1"/>
</dbReference>
<evidence type="ECO:0000313" key="2">
    <source>
        <dbReference type="EMBL" id="MBF4502210.1"/>
    </source>
</evidence>
<comment type="caution">
    <text evidence="2">The sequence shown here is derived from an EMBL/GenBank/DDBJ whole genome shotgun (WGS) entry which is preliminary data.</text>
</comment>
<feature type="domain" description="Gcp-like" evidence="1">
    <location>
        <begin position="34"/>
        <end position="227"/>
    </location>
</feature>
<dbReference type="Gene3D" id="3.30.420.40">
    <property type="match status" value="2"/>
</dbReference>
<dbReference type="GO" id="GO:0005829">
    <property type="term" value="C:cytosol"/>
    <property type="evidence" value="ECO:0007669"/>
    <property type="project" value="TreeGrafter"/>
</dbReference>
<keyword evidence="3" id="KW-1185">Reference proteome</keyword>
<protein>
    <submittedName>
        <fullName evidence="2">tRNA (Adenosine(37)-N6)-threonylcarbamoyltransferase complex dimerization subunit type 1 TsaB</fullName>
    </submittedName>
</protein>
<sequence>MIWLGIETSSMPLSIAVMRDEEVLVELNEAMHITHSQRAMSAIDEVCRLAQIQPKEIEAIAVSEGPGSYTGVRIGVTLAKTLAWTLNIPLVGVSSLQVLARNTMYADGIVFSYIDARRGAVYGGAFHIQAGEVISPVLEEQHLSMEQCIQQIQSYSQELKIFTVSASDAFDEVLREAFGERFYPVEKVFSVPRASQVIRLAQEKMSTTSVHTFVPEYLRMTEAETNWLKEQKSNE</sequence>
<dbReference type="AlphaFoldDB" id="A0A8J7G4S5"/>
<dbReference type="PANTHER" id="PTHR11735:SF11">
    <property type="entry name" value="TRNA THREONYLCARBAMOYLADENOSINE BIOSYNTHESIS PROTEIN TSAB"/>
    <property type="match status" value="1"/>
</dbReference>
<dbReference type="InterPro" id="IPR043129">
    <property type="entry name" value="ATPase_NBD"/>
</dbReference>
<accession>A0A8J7G4S5</accession>
<dbReference type="Proteomes" id="UP000622653">
    <property type="component" value="Unassembled WGS sequence"/>
</dbReference>
<dbReference type="CDD" id="cd24032">
    <property type="entry name" value="ASKHA_NBD_TsaB"/>
    <property type="match status" value="1"/>
</dbReference>
<dbReference type="NCBIfam" id="TIGR03725">
    <property type="entry name" value="T6A_YeaZ"/>
    <property type="match status" value="1"/>
</dbReference>
<proteinExistence type="predicted"/>
<gene>
    <name evidence="2" type="primary">tsaB</name>
    <name evidence="2" type="ORF">IRY55_12650</name>
</gene>
<dbReference type="GO" id="GO:0002949">
    <property type="term" value="P:tRNA threonylcarbamoyladenosine modification"/>
    <property type="evidence" value="ECO:0007669"/>
    <property type="project" value="InterPro"/>
</dbReference>
<dbReference type="Pfam" id="PF00814">
    <property type="entry name" value="TsaD"/>
    <property type="match status" value="1"/>
</dbReference>
<name>A0A8J7G4S5_9BACL</name>
<evidence type="ECO:0000313" key="3">
    <source>
        <dbReference type="Proteomes" id="UP000622653"/>
    </source>
</evidence>